<evidence type="ECO:0000313" key="5">
    <source>
        <dbReference type="EMBL" id="MBE1553190.1"/>
    </source>
</evidence>
<dbReference type="PROSITE" id="PS01124">
    <property type="entry name" value="HTH_ARAC_FAMILY_2"/>
    <property type="match status" value="1"/>
</dbReference>
<keyword evidence="1" id="KW-0805">Transcription regulation</keyword>
<gene>
    <name evidence="5" type="ORF">H4683_000259</name>
</gene>
<protein>
    <submittedName>
        <fullName evidence="5">AraC-like DNA-binding protein</fullName>
    </submittedName>
</protein>
<proteinExistence type="predicted"/>
<keyword evidence="2 5" id="KW-0238">DNA-binding</keyword>
<dbReference type="RefSeq" id="WP_192597007.1">
    <property type="nucleotide sequence ID" value="NZ_JADBEL010000001.1"/>
</dbReference>
<dbReference type="PANTHER" id="PTHR47504">
    <property type="entry name" value="RIGHT ORIGIN-BINDING PROTEIN"/>
    <property type="match status" value="1"/>
</dbReference>
<name>A0A927MEP7_9BACL</name>
<evidence type="ECO:0000259" key="4">
    <source>
        <dbReference type="PROSITE" id="PS01124"/>
    </source>
</evidence>
<accession>A0A927MEP7</accession>
<dbReference type="GO" id="GO:0003700">
    <property type="term" value="F:DNA-binding transcription factor activity"/>
    <property type="evidence" value="ECO:0007669"/>
    <property type="project" value="InterPro"/>
</dbReference>
<dbReference type="Pfam" id="PF12833">
    <property type="entry name" value="HTH_18"/>
    <property type="match status" value="1"/>
</dbReference>
<dbReference type="EMBL" id="JADBEL010000001">
    <property type="protein sequence ID" value="MBE1553190.1"/>
    <property type="molecule type" value="Genomic_DNA"/>
</dbReference>
<dbReference type="Gene3D" id="2.60.120.260">
    <property type="entry name" value="Galactose-binding domain-like"/>
    <property type="match status" value="1"/>
</dbReference>
<keyword evidence="6" id="KW-1185">Reference proteome</keyword>
<sequence length="294" mass="33338">MFENHAIVVDEAIAFIGKNVLEKISSREVARYCGISHWYFQRIFKKHTGENIGEYIRKRRLTNAAQRLIRSKERIIDIAMEHHFTTQESFTRAFKMLFAMPPAKYRTQFRDFLFHKEAFQLTAPTGWMISGSNPQDYLTGIDYTTVHTGKASAYLQGDSKLTPNGFVTMMQEIKTDLYIGKRIRLSAFAKADTISGSGALWMRVDTANGDTVAFDNMHNRLIKGTHDWGHCSVVLDIPADASTISFGFLLSGEGKLFMDGMKFEEVDETIPVTDIRLGEVETLGNEPVNLGFER</sequence>
<dbReference type="AlphaFoldDB" id="A0A927MEP7"/>
<dbReference type="InterPro" id="IPR018060">
    <property type="entry name" value="HTH_AraC"/>
</dbReference>
<organism evidence="5 6">
    <name type="scientific">Sporosarcina limicola</name>
    <dbReference type="NCBI Taxonomy" id="34101"/>
    <lineage>
        <taxon>Bacteria</taxon>
        <taxon>Bacillati</taxon>
        <taxon>Bacillota</taxon>
        <taxon>Bacilli</taxon>
        <taxon>Bacillales</taxon>
        <taxon>Caryophanaceae</taxon>
        <taxon>Sporosarcina</taxon>
    </lineage>
</organism>
<evidence type="ECO:0000256" key="1">
    <source>
        <dbReference type="ARBA" id="ARBA00023015"/>
    </source>
</evidence>
<evidence type="ECO:0000256" key="2">
    <source>
        <dbReference type="ARBA" id="ARBA00023125"/>
    </source>
</evidence>
<dbReference type="Gene3D" id="1.10.10.60">
    <property type="entry name" value="Homeodomain-like"/>
    <property type="match status" value="2"/>
</dbReference>
<evidence type="ECO:0000256" key="3">
    <source>
        <dbReference type="ARBA" id="ARBA00023163"/>
    </source>
</evidence>
<dbReference type="InterPro" id="IPR050959">
    <property type="entry name" value="MarA-like"/>
</dbReference>
<feature type="domain" description="HTH araC/xylS-type" evidence="4">
    <location>
        <begin position="10"/>
        <end position="108"/>
    </location>
</feature>
<dbReference type="InterPro" id="IPR009057">
    <property type="entry name" value="Homeodomain-like_sf"/>
</dbReference>
<reference evidence="5" key="1">
    <citation type="submission" date="2020-10" db="EMBL/GenBank/DDBJ databases">
        <title>Genomic Encyclopedia of Type Strains, Phase IV (KMG-IV): sequencing the most valuable type-strain genomes for metagenomic binning, comparative biology and taxonomic classification.</title>
        <authorList>
            <person name="Goeker M."/>
        </authorList>
    </citation>
    <scope>NUCLEOTIDE SEQUENCE</scope>
    <source>
        <strain evidence="5">DSM 13886</strain>
    </source>
</reference>
<dbReference type="GO" id="GO:0043565">
    <property type="term" value="F:sequence-specific DNA binding"/>
    <property type="evidence" value="ECO:0007669"/>
    <property type="project" value="InterPro"/>
</dbReference>
<dbReference type="PANTHER" id="PTHR47504:SF6">
    <property type="entry name" value="ARAC-FAMILY TRANSCRIPTIONAL REGULATOR"/>
    <property type="match status" value="1"/>
</dbReference>
<dbReference type="Proteomes" id="UP000658225">
    <property type="component" value="Unassembled WGS sequence"/>
</dbReference>
<evidence type="ECO:0000313" key="6">
    <source>
        <dbReference type="Proteomes" id="UP000658225"/>
    </source>
</evidence>
<keyword evidence="3" id="KW-0804">Transcription</keyword>
<dbReference type="SMART" id="SM00342">
    <property type="entry name" value="HTH_ARAC"/>
    <property type="match status" value="1"/>
</dbReference>
<dbReference type="SUPFAM" id="SSF46689">
    <property type="entry name" value="Homeodomain-like"/>
    <property type="match status" value="2"/>
</dbReference>
<comment type="caution">
    <text evidence="5">The sequence shown here is derived from an EMBL/GenBank/DDBJ whole genome shotgun (WGS) entry which is preliminary data.</text>
</comment>